<accession>X1TR96</accession>
<protein>
    <submittedName>
        <fullName evidence="1">Uncharacterized protein</fullName>
    </submittedName>
</protein>
<dbReference type="InterPro" id="IPR038513">
    <property type="entry name" value="FAIM1_dom_sf"/>
</dbReference>
<comment type="caution">
    <text evidence="1">The sequence shown here is derived from an EMBL/GenBank/DDBJ whole genome shotgun (WGS) entry which is preliminary data.</text>
</comment>
<organism evidence="1">
    <name type="scientific">marine sediment metagenome</name>
    <dbReference type="NCBI Taxonomy" id="412755"/>
    <lineage>
        <taxon>unclassified sequences</taxon>
        <taxon>metagenomes</taxon>
        <taxon>ecological metagenomes</taxon>
    </lineage>
</organism>
<evidence type="ECO:0000313" key="1">
    <source>
        <dbReference type="EMBL" id="GAJ07873.1"/>
    </source>
</evidence>
<dbReference type="GO" id="GO:0043066">
    <property type="term" value="P:negative regulation of apoptotic process"/>
    <property type="evidence" value="ECO:0007669"/>
    <property type="project" value="InterPro"/>
</dbReference>
<name>X1TR96_9ZZZZ</name>
<proteinExistence type="predicted"/>
<dbReference type="EMBL" id="BARW01025371">
    <property type="protein sequence ID" value="GAJ07873.1"/>
    <property type="molecule type" value="Genomic_DNA"/>
</dbReference>
<reference evidence="1" key="1">
    <citation type="journal article" date="2014" name="Front. Microbiol.">
        <title>High frequency of phylogenetically diverse reductive dehalogenase-homologous genes in deep subseafloor sedimentary metagenomes.</title>
        <authorList>
            <person name="Kawai M."/>
            <person name="Futagami T."/>
            <person name="Toyoda A."/>
            <person name="Takaki Y."/>
            <person name="Nishi S."/>
            <person name="Hori S."/>
            <person name="Arai W."/>
            <person name="Tsubouchi T."/>
            <person name="Morono Y."/>
            <person name="Uchiyama I."/>
            <person name="Ito T."/>
            <person name="Fujiyama A."/>
            <person name="Inagaki F."/>
            <person name="Takami H."/>
        </authorList>
    </citation>
    <scope>NUCLEOTIDE SEQUENCE</scope>
    <source>
        <strain evidence="1">Expedition CK06-06</strain>
    </source>
</reference>
<dbReference type="InterPro" id="IPR010695">
    <property type="entry name" value="FAIM1"/>
</dbReference>
<gene>
    <name evidence="1" type="ORF">S12H4_41608</name>
</gene>
<feature type="non-terminal residue" evidence="1">
    <location>
        <position position="43"/>
    </location>
</feature>
<sequence length="43" mass="4879">MGKKVWEFRLDDGKHTVALEHSHFSGRRSIAVDGRLIISTGRN</sequence>
<dbReference type="Gene3D" id="2.40.128.180">
    <property type="match status" value="1"/>
</dbReference>
<dbReference type="Pfam" id="PF06905">
    <property type="entry name" value="FAIM1"/>
    <property type="match status" value="1"/>
</dbReference>
<dbReference type="AlphaFoldDB" id="X1TR96"/>